<keyword evidence="2" id="KW-0812">Transmembrane</keyword>
<gene>
    <name evidence="3" type="ORF">DFJ64_1707</name>
</gene>
<accession>A0A3D9VG69</accession>
<feature type="transmembrane region" description="Helical" evidence="2">
    <location>
        <begin position="94"/>
        <end position="113"/>
    </location>
</feature>
<sequence>MSRPPAPTSSGGGVPTERRAERGRPWYRDPGSLWALVPLVSAGLFAWVPALYAWVKLRERELLRSTVGLAVLSGLAFVLVSLDPSMDDPSAEPGLAGSIGVVLALVAMGAGTVQAFRLRSRVFGVGGEAIDHTPSRAAIAQVQYARARRAEARAIVERDPAMARELRIGRPDVSGRTYDDGGLVDLNHVGPEVMVHVLELSPEHAEEIVRVRAEIHGFASLEELSAYTSLPPPVVEGLRERAIFLRY</sequence>
<feature type="transmembrane region" description="Helical" evidence="2">
    <location>
        <begin position="62"/>
        <end position="82"/>
    </location>
</feature>
<proteinExistence type="predicted"/>
<evidence type="ECO:0000313" key="3">
    <source>
        <dbReference type="EMBL" id="REF36301.1"/>
    </source>
</evidence>
<dbReference type="Proteomes" id="UP000256485">
    <property type="component" value="Unassembled WGS sequence"/>
</dbReference>
<name>A0A3D9VG69_THECX</name>
<dbReference type="Pfam" id="PF12836">
    <property type="entry name" value="HHH_3"/>
    <property type="match status" value="1"/>
</dbReference>
<reference evidence="3 4" key="1">
    <citation type="submission" date="2018-08" db="EMBL/GenBank/DDBJ databases">
        <title>Sequencing the genomes of 1000 actinobacteria strains.</title>
        <authorList>
            <person name="Klenk H.-P."/>
        </authorList>
    </citation>
    <scope>NUCLEOTIDE SEQUENCE [LARGE SCALE GENOMIC DNA]</scope>
    <source>
        <strain evidence="3 4">DSM 22891</strain>
    </source>
</reference>
<evidence type="ECO:0008006" key="5">
    <source>
        <dbReference type="Google" id="ProtNLM"/>
    </source>
</evidence>
<dbReference type="AlphaFoldDB" id="A0A3D9VG69"/>
<dbReference type="SUPFAM" id="SSF47781">
    <property type="entry name" value="RuvA domain 2-like"/>
    <property type="match status" value="1"/>
</dbReference>
<organism evidence="3 4">
    <name type="scientific">Thermasporomyces composti</name>
    <dbReference type="NCBI Taxonomy" id="696763"/>
    <lineage>
        <taxon>Bacteria</taxon>
        <taxon>Bacillati</taxon>
        <taxon>Actinomycetota</taxon>
        <taxon>Actinomycetes</taxon>
        <taxon>Propionibacteriales</taxon>
        <taxon>Nocardioidaceae</taxon>
        <taxon>Thermasporomyces</taxon>
    </lineage>
</organism>
<evidence type="ECO:0000313" key="4">
    <source>
        <dbReference type="Proteomes" id="UP000256485"/>
    </source>
</evidence>
<keyword evidence="2" id="KW-1133">Transmembrane helix</keyword>
<keyword evidence="2" id="KW-0472">Membrane</keyword>
<evidence type="ECO:0000256" key="2">
    <source>
        <dbReference type="SAM" id="Phobius"/>
    </source>
</evidence>
<evidence type="ECO:0000256" key="1">
    <source>
        <dbReference type="SAM" id="MobiDB-lite"/>
    </source>
</evidence>
<dbReference type="EMBL" id="QTUC01000001">
    <property type="protein sequence ID" value="REF36301.1"/>
    <property type="molecule type" value="Genomic_DNA"/>
</dbReference>
<keyword evidence="4" id="KW-1185">Reference proteome</keyword>
<protein>
    <recommendedName>
        <fullName evidence="5">Helix-hairpin-helix domain-containing protein</fullName>
    </recommendedName>
</protein>
<dbReference type="InterPro" id="IPR010994">
    <property type="entry name" value="RuvA_2-like"/>
</dbReference>
<feature type="transmembrane region" description="Helical" evidence="2">
    <location>
        <begin position="33"/>
        <end position="55"/>
    </location>
</feature>
<comment type="caution">
    <text evidence="3">The sequence shown here is derived from an EMBL/GenBank/DDBJ whole genome shotgun (WGS) entry which is preliminary data.</text>
</comment>
<feature type="region of interest" description="Disordered" evidence="1">
    <location>
        <begin position="1"/>
        <end position="23"/>
    </location>
</feature>